<dbReference type="InterPro" id="IPR018979">
    <property type="entry name" value="FERM_N"/>
</dbReference>
<dbReference type="InterPro" id="IPR029021">
    <property type="entry name" value="Prot-tyrosine_phosphatase-like"/>
</dbReference>
<feature type="compositionally biased region" description="Low complexity" evidence="10">
    <location>
        <begin position="363"/>
        <end position="383"/>
    </location>
</feature>
<feature type="region of interest" description="Disordered" evidence="10">
    <location>
        <begin position="887"/>
        <end position="910"/>
    </location>
</feature>
<dbReference type="GO" id="GO:0070161">
    <property type="term" value="C:anchoring junction"/>
    <property type="evidence" value="ECO:0007669"/>
    <property type="project" value="UniProtKB-SubCell"/>
</dbReference>
<evidence type="ECO:0000256" key="5">
    <source>
        <dbReference type="ARBA" id="ARBA00022490"/>
    </source>
</evidence>
<dbReference type="Pfam" id="PF09380">
    <property type="entry name" value="FERM_C"/>
    <property type="match status" value="1"/>
</dbReference>
<feature type="domain" description="FERM" evidence="13">
    <location>
        <begin position="21"/>
        <end position="320"/>
    </location>
</feature>
<evidence type="ECO:0000256" key="6">
    <source>
        <dbReference type="ARBA" id="ARBA00022801"/>
    </source>
</evidence>
<dbReference type="InterPro" id="IPR041782">
    <property type="entry name" value="PTPN14/21_FERM_C"/>
</dbReference>
<evidence type="ECO:0000256" key="1">
    <source>
        <dbReference type="ARBA" id="ARBA00004245"/>
    </source>
</evidence>
<evidence type="ECO:0000259" key="11">
    <source>
        <dbReference type="PROSITE" id="PS50055"/>
    </source>
</evidence>
<dbReference type="GO" id="GO:0009887">
    <property type="term" value="P:animal organ morphogenesis"/>
    <property type="evidence" value="ECO:0007669"/>
    <property type="project" value="UniProtKB-ARBA"/>
</dbReference>
<reference evidence="14 15" key="1">
    <citation type="submission" date="2023-11" db="EMBL/GenBank/DDBJ databases">
        <authorList>
            <person name="Hedman E."/>
            <person name="Englund M."/>
            <person name="Stromberg M."/>
            <person name="Nyberg Akerstrom W."/>
            <person name="Nylinder S."/>
            <person name="Jareborg N."/>
            <person name="Kallberg Y."/>
            <person name="Kronander E."/>
        </authorList>
    </citation>
    <scope>NUCLEOTIDE SEQUENCE [LARGE SCALE GENOMIC DNA]</scope>
</reference>
<dbReference type="GO" id="GO:0005856">
    <property type="term" value="C:cytoskeleton"/>
    <property type="evidence" value="ECO:0007669"/>
    <property type="project" value="UniProtKB-SubCell"/>
</dbReference>
<dbReference type="InterPro" id="IPR035963">
    <property type="entry name" value="FERM_2"/>
</dbReference>
<accession>A0AAV1KTE3</accession>
<dbReference type="PROSITE" id="PS00661">
    <property type="entry name" value="FERM_2"/>
    <property type="match status" value="1"/>
</dbReference>
<dbReference type="SUPFAM" id="SSF52799">
    <property type="entry name" value="(Phosphotyrosine protein) phosphatases II"/>
    <property type="match status" value="1"/>
</dbReference>
<keyword evidence="7" id="KW-0904">Protein phosphatase</keyword>
<dbReference type="GO" id="GO:0004725">
    <property type="term" value="F:protein tyrosine phosphatase activity"/>
    <property type="evidence" value="ECO:0007669"/>
    <property type="project" value="UniProtKB-EC"/>
</dbReference>
<proteinExistence type="inferred from homology"/>
<dbReference type="Gene3D" id="1.20.80.10">
    <property type="match status" value="1"/>
</dbReference>
<dbReference type="GO" id="GO:0048666">
    <property type="term" value="P:neuron development"/>
    <property type="evidence" value="ECO:0007669"/>
    <property type="project" value="UniProtKB-ARBA"/>
</dbReference>
<dbReference type="Gene3D" id="3.10.20.90">
    <property type="entry name" value="Phosphatidylinositol 3-kinase Catalytic Subunit, Chain A, domain 1"/>
    <property type="match status" value="1"/>
</dbReference>
<comment type="subcellular location">
    <subcellularLocation>
        <location evidence="2">Cell junction</location>
    </subcellularLocation>
    <subcellularLocation>
        <location evidence="1">Cytoplasm</location>
        <location evidence="1">Cytoskeleton</location>
    </subcellularLocation>
</comment>
<dbReference type="PANTHER" id="PTHR45706:SF1">
    <property type="entry name" value="PEZ, ISOFORM A"/>
    <property type="match status" value="1"/>
</dbReference>
<dbReference type="FunFam" id="3.10.20.90:FF:000039">
    <property type="entry name" value="Tyrosine-protein phosphatase non-receptor type"/>
    <property type="match status" value="1"/>
</dbReference>
<evidence type="ECO:0000259" key="13">
    <source>
        <dbReference type="PROSITE" id="PS50057"/>
    </source>
</evidence>
<dbReference type="AlphaFoldDB" id="A0AAV1KTE3"/>
<evidence type="ECO:0000313" key="15">
    <source>
        <dbReference type="Proteomes" id="UP001314205"/>
    </source>
</evidence>
<dbReference type="SMART" id="SM01196">
    <property type="entry name" value="FERM_C"/>
    <property type="match status" value="1"/>
</dbReference>
<dbReference type="SMART" id="SM00194">
    <property type="entry name" value="PTPc"/>
    <property type="match status" value="1"/>
</dbReference>
<evidence type="ECO:0000313" key="14">
    <source>
        <dbReference type="EMBL" id="CAK1585077.1"/>
    </source>
</evidence>
<evidence type="ECO:0000256" key="4">
    <source>
        <dbReference type="ARBA" id="ARBA00013064"/>
    </source>
</evidence>
<dbReference type="Gene3D" id="2.30.29.30">
    <property type="entry name" value="Pleckstrin-homology domain (PH domain)/Phosphotyrosine-binding domain (PTB)"/>
    <property type="match status" value="1"/>
</dbReference>
<feature type="region of interest" description="Disordered" evidence="10">
    <location>
        <begin position="327"/>
        <end position="405"/>
    </location>
</feature>
<comment type="caution">
    <text evidence="14">The sequence shown here is derived from an EMBL/GenBank/DDBJ whole genome shotgun (WGS) entry which is preliminary data.</text>
</comment>
<evidence type="ECO:0000256" key="9">
    <source>
        <dbReference type="ARBA" id="ARBA00023212"/>
    </source>
</evidence>
<dbReference type="PRINTS" id="PR00700">
    <property type="entry name" value="PRTYPHPHTASE"/>
</dbReference>
<organism evidence="14 15">
    <name type="scientific">Parnassius mnemosyne</name>
    <name type="common">clouded apollo</name>
    <dbReference type="NCBI Taxonomy" id="213953"/>
    <lineage>
        <taxon>Eukaryota</taxon>
        <taxon>Metazoa</taxon>
        <taxon>Ecdysozoa</taxon>
        <taxon>Arthropoda</taxon>
        <taxon>Hexapoda</taxon>
        <taxon>Insecta</taxon>
        <taxon>Pterygota</taxon>
        <taxon>Neoptera</taxon>
        <taxon>Endopterygota</taxon>
        <taxon>Lepidoptera</taxon>
        <taxon>Glossata</taxon>
        <taxon>Ditrysia</taxon>
        <taxon>Papilionoidea</taxon>
        <taxon>Papilionidae</taxon>
        <taxon>Parnassiinae</taxon>
        <taxon>Parnassini</taxon>
        <taxon>Parnassius</taxon>
        <taxon>Driopa</taxon>
    </lineage>
</organism>
<dbReference type="SUPFAM" id="SSF47031">
    <property type="entry name" value="Second domain of FERM"/>
    <property type="match status" value="1"/>
</dbReference>
<dbReference type="InterPro" id="IPR003595">
    <property type="entry name" value="Tyr_Pase_cat"/>
</dbReference>
<dbReference type="InterPro" id="IPR014352">
    <property type="entry name" value="FERM/acyl-CoA-bd_prot_sf"/>
</dbReference>
<dbReference type="CDD" id="cd14473">
    <property type="entry name" value="FERM_B-lobe"/>
    <property type="match status" value="1"/>
</dbReference>
<dbReference type="InterPro" id="IPR000387">
    <property type="entry name" value="Tyr_Pase_dom"/>
</dbReference>
<dbReference type="SUPFAM" id="SSF50729">
    <property type="entry name" value="PH domain-like"/>
    <property type="match status" value="1"/>
</dbReference>
<dbReference type="PANTHER" id="PTHR45706">
    <property type="entry name" value="TYROSINE-PROTEIN PHOSPHATASE"/>
    <property type="match status" value="1"/>
</dbReference>
<keyword evidence="8" id="KW-0965">Cell junction</keyword>
<sequence>MPFKLKLKKTRQYNVASKSLFVISVELLDGGVADCTLSVDSTGQECLDNVCQRQAINQPEFFGLRYVNRGQQPRWVQLERPLKRQLDKYASSHQLYLRVMYYVISGTSLITDEVTRYHYFLQLKNDLIEGRIICDCQQAVVLASYSRQAEYGNHDRERHTVEYLKNLLTFPKQMLDGGQIIDGSTLAETGRLEWLTAAVIQHHMSLHNMSQAQAEEGFITACQQLRGYGQEMFSARDQLDQSEVTIAVSLTGIRVLTETSDTPHFYRWMDITNVINHKRTFSVECQRPLSSAAFVLPSPEDGKYVWRMCVQQHTFYMRHRVALSTTHAATTEEPRPNFQEHGLSESREELDVRDSGSASRLDPLSSQSPLSPLSPSSPQSPLSAAHRAHSTSCLELADHPPQPLPRNRALLPSYRPAPDYETAIQQKYQQQRAEAQIRYQNHHTHSQLLGSSAKPLVYGSHPDIHRIHYPDVTRHTVSVNQGVAATDDYNYGLKFMGNYPFAVNPNVQTDHALHYVNVYKPPPPYPSNGLASNSTPDLAVASQALNYHRGYINSHVSGSSPDLVSTRPALNRQYLGYLNQGHNVVNYPRPNLLPATHGTYNNLTSVLDPNPHIIIDPHHISDNIQKVYDERGNIMYSMPMRRISYQRHLVLPQAQQIKMNETQEPIYENVPLPWQNESTTRDRAQSLTTTDEISRLNDRNSSHPTINSYGNLKPTLNIPNYHLPVKIELDNHYMNAQVIKGVRETSVPKDLNISSRSINKTEELENISVAVDKLSLKNDDKDFDETPYQSLSTHKISNNNIISKSSDNVTSIIVPDIKCGQSIQNLSQNTTDSALSSSITNTTHTSVELENSKNSVSSKEKKRRRWGVFMGRGNKTVEVKSATLGRDRAKANAGQTANKHRWSTGLPKFQPLPPSITKETLCQLLERKMSDDQLAFAFEQIPKGRESGGEIRTALLPQYAALNNFSTDHLPYEDNRVRLHPTPTNPHGYINASHITMTVGSTQRFYVAVQCGAGSAAQLWECVWQLGARLLALVADQPPPYLPPEHQAKDYGQFNVSTSRWSQAAWGGSVRLRVRRTGGAGGGAGGGGAPRVRTLWHVQFARWSPAQHVPDDVSQFLEFLSELNGLRLACEAGEDAGGVVGGGSAPLAVVCPQGAGRSGVALAAHLLLHVLDTNQELDIPRTITMLHQQRANLIQNVHQYKFLHQVLLHYLKQSRLI</sequence>
<keyword evidence="6" id="KW-0378">Hydrolase</keyword>
<dbReference type="InterPro" id="IPR019748">
    <property type="entry name" value="FERM_central"/>
</dbReference>
<evidence type="ECO:0000259" key="12">
    <source>
        <dbReference type="PROSITE" id="PS50056"/>
    </source>
</evidence>
<keyword evidence="9" id="KW-0206">Cytoskeleton</keyword>
<dbReference type="CDD" id="cd17099">
    <property type="entry name" value="FERM_F1_PTPN14_like"/>
    <property type="match status" value="1"/>
</dbReference>
<dbReference type="InterPro" id="IPR019747">
    <property type="entry name" value="FERM_CS"/>
</dbReference>
<dbReference type="InterPro" id="IPR011993">
    <property type="entry name" value="PH-like_dom_sf"/>
</dbReference>
<name>A0AAV1KTE3_9NEOP</name>
<feature type="domain" description="Tyrosine-protein phosphatase" evidence="11">
    <location>
        <begin position="934"/>
        <end position="1210"/>
    </location>
</feature>
<dbReference type="SMART" id="SM00295">
    <property type="entry name" value="B41"/>
    <property type="match status" value="1"/>
</dbReference>
<dbReference type="GO" id="GO:0071944">
    <property type="term" value="C:cell periphery"/>
    <property type="evidence" value="ECO:0007669"/>
    <property type="project" value="UniProtKB-ARBA"/>
</dbReference>
<feature type="domain" description="Tyrosine specific protein phosphatases" evidence="12">
    <location>
        <begin position="1117"/>
        <end position="1201"/>
    </location>
</feature>
<dbReference type="Pfam" id="PF09379">
    <property type="entry name" value="FERM_N"/>
    <property type="match status" value="1"/>
</dbReference>
<protein>
    <recommendedName>
        <fullName evidence="4">protein-tyrosine-phosphatase</fullName>
        <ecNumber evidence="4">3.1.3.48</ecNumber>
    </recommendedName>
</protein>
<evidence type="ECO:0000256" key="10">
    <source>
        <dbReference type="SAM" id="MobiDB-lite"/>
    </source>
</evidence>
<dbReference type="CDD" id="cd13188">
    <property type="entry name" value="FERM_C_PTPN14_PTPN21"/>
    <property type="match status" value="1"/>
</dbReference>
<dbReference type="Gene3D" id="3.90.190.10">
    <property type="entry name" value="Protein tyrosine phosphatase superfamily"/>
    <property type="match status" value="1"/>
</dbReference>
<dbReference type="InterPro" id="IPR019749">
    <property type="entry name" value="Band_41_domain"/>
</dbReference>
<keyword evidence="5" id="KW-0963">Cytoplasm</keyword>
<dbReference type="EMBL" id="CAVLGL010000079">
    <property type="protein sequence ID" value="CAK1585077.1"/>
    <property type="molecule type" value="Genomic_DNA"/>
</dbReference>
<feature type="compositionally biased region" description="Basic and acidic residues" evidence="10">
    <location>
        <begin position="342"/>
        <end position="354"/>
    </location>
</feature>
<dbReference type="EC" id="3.1.3.48" evidence="4"/>
<dbReference type="PROSITE" id="PS50056">
    <property type="entry name" value="TYR_PHOSPHATASE_2"/>
    <property type="match status" value="1"/>
</dbReference>
<gene>
    <name evidence="14" type="ORF">PARMNEM_LOCUS6218</name>
</gene>
<evidence type="ECO:0000256" key="7">
    <source>
        <dbReference type="ARBA" id="ARBA00022912"/>
    </source>
</evidence>
<keyword evidence="15" id="KW-1185">Reference proteome</keyword>
<dbReference type="Proteomes" id="UP001314205">
    <property type="component" value="Unassembled WGS sequence"/>
</dbReference>
<dbReference type="PROSITE" id="PS50055">
    <property type="entry name" value="TYR_PHOSPHATASE_PTP"/>
    <property type="match status" value="1"/>
</dbReference>
<evidence type="ECO:0000256" key="3">
    <source>
        <dbReference type="ARBA" id="ARBA00009649"/>
    </source>
</evidence>
<dbReference type="InterPro" id="IPR029071">
    <property type="entry name" value="Ubiquitin-like_domsf"/>
</dbReference>
<comment type="similarity">
    <text evidence="3">Belongs to the protein-tyrosine phosphatase family. Non-receptor class subfamily.</text>
</comment>
<evidence type="ECO:0000256" key="2">
    <source>
        <dbReference type="ARBA" id="ARBA00004282"/>
    </source>
</evidence>
<dbReference type="Pfam" id="PF00373">
    <property type="entry name" value="FERM_M"/>
    <property type="match status" value="1"/>
</dbReference>
<dbReference type="InterPro" id="IPR018980">
    <property type="entry name" value="FERM_PH-like_C"/>
</dbReference>
<dbReference type="InterPro" id="IPR000242">
    <property type="entry name" value="PTP_cat"/>
</dbReference>
<evidence type="ECO:0000256" key="8">
    <source>
        <dbReference type="ARBA" id="ARBA00022949"/>
    </source>
</evidence>
<dbReference type="SMART" id="SM00404">
    <property type="entry name" value="PTPc_motif"/>
    <property type="match status" value="1"/>
</dbReference>
<dbReference type="InterPro" id="IPR000299">
    <property type="entry name" value="FERM_domain"/>
</dbReference>
<dbReference type="PRINTS" id="PR00935">
    <property type="entry name" value="BAND41"/>
</dbReference>
<dbReference type="PROSITE" id="PS50057">
    <property type="entry name" value="FERM_3"/>
    <property type="match status" value="1"/>
</dbReference>
<dbReference type="Pfam" id="PF00102">
    <property type="entry name" value="Y_phosphatase"/>
    <property type="match status" value="1"/>
</dbReference>
<dbReference type="SUPFAM" id="SSF54236">
    <property type="entry name" value="Ubiquitin-like"/>
    <property type="match status" value="1"/>
</dbReference>